<dbReference type="PROSITE" id="PS51198">
    <property type="entry name" value="UVRD_HELICASE_ATP_BIND"/>
    <property type="match status" value="1"/>
</dbReference>
<dbReference type="EMBL" id="LIDN01000202">
    <property type="protein sequence ID" value="KRP32807.1"/>
    <property type="molecule type" value="Genomic_DNA"/>
</dbReference>
<keyword evidence="2 15" id="KW-0547">Nucleotide-binding</keyword>
<keyword evidence="7 15" id="KW-0067">ATP-binding</keyword>
<evidence type="ECO:0000256" key="13">
    <source>
        <dbReference type="ARBA" id="ARBA00034923"/>
    </source>
</evidence>
<evidence type="ECO:0000256" key="10">
    <source>
        <dbReference type="ARBA" id="ARBA00023235"/>
    </source>
</evidence>
<dbReference type="GO" id="GO:0043138">
    <property type="term" value="F:3'-5' DNA helicase activity"/>
    <property type="evidence" value="ECO:0007669"/>
    <property type="project" value="UniProtKB-EC"/>
</dbReference>
<evidence type="ECO:0000256" key="12">
    <source>
        <dbReference type="ARBA" id="ARBA00034808"/>
    </source>
</evidence>
<proteinExistence type="predicted"/>
<accession>A0A0R2XA73</accession>
<comment type="caution">
    <text evidence="15">Lacks conserved residue(s) required for the propagation of feature annotation.</text>
</comment>
<dbReference type="PANTHER" id="PTHR11070">
    <property type="entry name" value="UVRD / RECB / PCRA DNA HELICASE FAMILY MEMBER"/>
    <property type="match status" value="1"/>
</dbReference>
<feature type="region of interest" description="Disordered" evidence="16">
    <location>
        <begin position="575"/>
        <end position="604"/>
    </location>
</feature>
<dbReference type="InterPro" id="IPR014017">
    <property type="entry name" value="DNA_helicase_UvrD-like_C"/>
</dbReference>
<feature type="domain" description="UvrD-like helicase C-terminal" evidence="18">
    <location>
        <begin position="203"/>
        <end position="443"/>
    </location>
</feature>
<evidence type="ECO:0000256" key="3">
    <source>
        <dbReference type="ARBA" id="ARBA00022763"/>
    </source>
</evidence>
<dbReference type="PANTHER" id="PTHR11070:SF2">
    <property type="entry name" value="ATP-DEPENDENT DNA HELICASE SRS2"/>
    <property type="match status" value="1"/>
</dbReference>
<dbReference type="EC" id="5.6.2.4" evidence="12"/>
<protein>
    <recommendedName>
        <fullName evidence="12">DNA 3'-5' helicase</fullName>
        <ecNumber evidence="12">5.6.2.4</ecNumber>
    </recommendedName>
    <alternativeName>
        <fullName evidence="13">DNA 3'-5' helicase II</fullName>
    </alternativeName>
</protein>
<dbReference type="Pfam" id="PF12705">
    <property type="entry name" value="PDDEXK_1"/>
    <property type="match status" value="1"/>
</dbReference>
<keyword evidence="1" id="KW-0540">Nuclease</keyword>
<dbReference type="InterPro" id="IPR027417">
    <property type="entry name" value="P-loop_NTPase"/>
</dbReference>
<evidence type="ECO:0000256" key="4">
    <source>
        <dbReference type="ARBA" id="ARBA00022801"/>
    </source>
</evidence>
<comment type="caution">
    <text evidence="19">The sequence shown here is derived from an EMBL/GenBank/DDBJ whole genome shotgun (WGS) entry which is preliminary data.</text>
</comment>
<comment type="catalytic activity">
    <reaction evidence="14">
        <text>ATP + H2O = ADP + phosphate + H(+)</text>
        <dbReference type="Rhea" id="RHEA:13065"/>
        <dbReference type="ChEBI" id="CHEBI:15377"/>
        <dbReference type="ChEBI" id="CHEBI:15378"/>
        <dbReference type="ChEBI" id="CHEBI:30616"/>
        <dbReference type="ChEBI" id="CHEBI:43474"/>
        <dbReference type="ChEBI" id="CHEBI:456216"/>
        <dbReference type="EC" id="5.6.2.4"/>
    </reaction>
</comment>
<dbReference type="GO" id="GO:0004527">
    <property type="term" value="F:exonuclease activity"/>
    <property type="evidence" value="ECO:0007669"/>
    <property type="project" value="UniProtKB-KW"/>
</dbReference>
<dbReference type="SUPFAM" id="SSF52540">
    <property type="entry name" value="P-loop containing nucleoside triphosphate hydrolases"/>
    <property type="match status" value="1"/>
</dbReference>
<dbReference type="Pfam" id="PF13361">
    <property type="entry name" value="UvrD_C"/>
    <property type="match status" value="1"/>
</dbReference>
<dbReference type="InterPro" id="IPR011604">
    <property type="entry name" value="PDDEXK-like_dom_sf"/>
</dbReference>
<dbReference type="AlphaFoldDB" id="A0A0R2XA73"/>
<dbReference type="GO" id="GO:0005829">
    <property type="term" value="C:cytosol"/>
    <property type="evidence" value="ECO:0007669"/>
    <property type="project" value="TreeGrafter"/>
</dbReference>
<evidence type="ECO:0000256" key="8">
    <source>
        <dbReference type="ARBA" id="ARBA00023125"/>
    </source>
</evidence>
<evidence type="ECO:0000256" key="1">
    <source>
        <dbReference type="ARBA" id="ARBA00022722"/>
    </source>
</evidence>
<dbReference type="Proteomes" id="UP000051220">
    <property type="component" value="Unassembled WGS sequence"/>
</dbReference>
<dbReference type="Gene3D" id="3.40.50.300">
    <property type="entry name" value="P-loop containing nucleotide triphosphate hydrolases"/>
    <property type="match status" value="2"/>
</dbReference>
<evidence type="ECO:0000259" key="17">
    <source>
        <dbReference type="PROSITE" id="PS51198"/>
    </source>
</evidence>
<evidence type="ECO:0000256" key="9">
    <source>
        <dbReference type="ARBA" id="ARBA00023204"/>
    </source>
</evidence>
<feature type="domain" description="UvrD-like helicase ATP-binding" evidence="17">
    <location>
        <begin position="1"/>
        <end position="180"/>
    </location>
</feature>
<evidence type="ECO:0000256" key="2">
    <source>
        <dbReference type="ARBA" id="ARBA00022741"/>
    </source>
</evidence>
<keyword evidence="8" id="KW-0238">DNA-binding</keyword>
<dbReference type="Pfam" id="PF00580">
    <property type="entry name" value="UvrD-helicase"/>
    <property type="match status" value="1"/>
</dbReference>
<dbReference type="InterPro" id="IPR000212">
    <property type="entry name" value="DNA_helicase_UvrD/REP"/>
</dbReference>
<dbReference type="Gene3D" id="3.90.320.10">
    <property type="match status" value="1"/>
</dbReference>
<gene>
    <name evidence="19" type="ORF">ABS33_05755</name>
</gene>
<organism evidence="19 20">
    <name type="scientific">Verrucomicrobia subdivision 6 bacterium BACL9 MAG-120924-bin69</name>
    <dbReference type="NCBI Taxonomy" id="1655635"/>
    <lineage>
        <taxon>Bacteria</taxon>
        <taxon>Pseudomonadati</taxon>
        <taxon>Verrucomicrobiota</taxon>
        <taxon>Verrucomicrobiia</taxon>
        <taxon>Verrucomicrobiales</taxon>
        <taxon>Verrucomicrobia subdivision 6</taxon>
    </lineage>
</organism>
<keyword evidence="9" id="KW-0234">DNA repair</keyword>
<reference evidence="19 20" key="1">
    <citation type="submission" date="2015-10" db="EMBL/GenBank/DDBJ databases">
        <title>Metagenome-Assembled Genomes uncover a global brackish microbiome.</title>
        <authorList>
            <person name="Hugerth L.W."/>
            <person name="Larsson J."/>
            <person name="Alneberg J."/>
            <person name="Lindh M.V."/>
            <person name="Legrand C."/>
            <person name="Pinhassi J."/>
            <person name="Andersson A.F."/>
        </authorList>
    </citation>
    <scope>NUCLEOTIDE SEQUENCE [LARGE SCALE GENOMIC DNA]</scope>
    <source>
        <strain evidence="19">BACL9 MAG-120924-bin69</strain>
    </source>
</reference>
<comment type="catalytic activity">
    <reaction evidence="11">
        <text>Couples ATP hydrolysis with the unwinding of duplex DNA by translocating in the 3'-5' direction.</text>
        <dbReference type="EC" id="5.6.2.4"/>
    </reaction>
</comment>
<evidence type="ECO:0000256" key="14">
    <source>
        <dbReference type="ARBA" id="ARBA00048988"/>
    </source>
</evidence>
<keyword evidence="4 15" id="KW-0378">Hydrolase</keyword>
<evidence type="ECO:0000313" key="20">
    <source>
        <dbReference type="Proteomes" id="UP000051220"/>
    </source>
</evidence>
<dbReference type="GO" id="GO:0003677">
    <property type="term" value="F:DNA binding"/>
    <property type="evidence" value="ECO:0007669"/>
    <property type="project" value="UniProtKB-KW"/>
</dbReference>
<evidence type="ECO:0000256" key="11">
    <source>
        <dbReference type="ARBA" id="ARBA00034617"/>
    </source>
</evidence>
<keyword evidence="6" id="KW-0269">Exonuclease</keyword>
<sequence>MNLLEITPLKKLALGEKNFDKAEIPSEFGQTFVPVMKEAVRELIRSHRLRESALVALAEKYDRARGAASYRSGSYTFREVEAAALEIATGLDSDELYFRLDGRIGHLLLDEFQDTSRRQFCFFDPVLRETTAKGGHVLVVGDRKQSIYGWRGSDPRLLKDVEEVLPGVKRELLSESFRSSRAVLAAVDRAFAQLEGSALFSKKPVYAQAAAEWREDYQEHKSSPQAASQAGKVVLYVRPGHSSDEVKAAVREQVIERAKAHVDQEKGSLGILCRTHALIPGILAGLKSHGIEASGEGGNPLTDSAGVEMILSLLSWADHPGHSAGRYHVCAGGLAEVFGCEQISAKPAGEDGEAWEFLKKLRREIADRGLAEVVSGWVTETKWRKVCTAHDQMRCGQLVESARAFDEGGGGRLAEFVGRVRTERVENPRAAQVRVMTVHGAKGLEFDRVILADLDRGLSAGGRDQVKVRVLPEENRAVILPSESEAEFLGMVDLVEKVKGEEFMEALSVLYVGLTRARRDLEVVVGGSRKRENLNLGEILRNQWGWPENETEGELEVANSKAEKYDAPTKVAVPSDPGVAEKVGTAPRKPEARLELESPSAREGGGKVRLSHVIAQNSGRALDRGTRVHAWLSRIEWHDGKGSEAKRWVEESPELWWGVEEAEVKREALEVSQQLKKGLRWVFDKKDWEKRWAGVAKLEVWREKSFAVVWERDGEKGVLAGTFDRVVVARDGKGKAVAAEVVDFKTDQLKGEKEKMDRAEYYRPQLEAYAEAVSKLTGLTKDNVTTRIAWVWGGP</sequence>
<dbReference type="SUPFAM" id="SSF52980">
    <property type="entry name" value="Restriction endonuclease-like"/>
    <property type="match status" value="1"/>
</dbReference>
<dbReference type="InterPro" id="IPR011335">
    <property type="entry name" value="Restrct_endonuc-II-like"/>
</dbReference>
<evidence type="ECO:0000256" key="6">
    <source>
        <dbReference type="ARBA" id="ARBA00022839"/>
    </source>
</evidence>
<name>A0A0R2XA73_9BACT</name>
<dbReference type="GO" id="GO:0005524">
    <property type="term" value="F:ATP binding"/>
    <property type="evidence" value="ECO:0007669"/>
    <property type="project" value="UniProtKB-UniRule"/>
</dbReference>
<keyword evidence="5 15" id="KW-0347">Helicase</keyword>
<dbReference type="InterPro" id="IPR014016">
    <property type="entry name" value="UvrD-like_ATP-bd"/>
</dbReference>
<keyword evidence="10" id="KW-0413">Isomerase</keyword>
<evidence type="ECO:0000313" key="19">
    <source>
        <dbReference type="EMBL" id="KRP32807.1"/>
    </source>
</evidence>
<evidence type="ECO:0000256" key="7">
    <source>
        <dbReference type="ARBA" id="ARBA00022840"/>
    </source>
</evidence>
<evidence type="ECO:0000256" key="15">
    <source>
        <dbReference type="PROSITE-ProRule" id="PRU00560"/>
    </source>
</evidence>
<evidence type="ECO:0000256" key="16">
    <source>
        <dbReference type="SAM" id="MobiDB-lite"/>
    </source>
</evidence>
<dbReference type="GO" id="GO:0000725">
    <property type="term" value="P:recombinational repair"/>
    <property type="evidence" value="ECO:0007669"/>
    <property type="project" value="TreeGrafter"/>
</dbReference>
<evidence type="ECO:0000256" key="5">
    <source>
        <dbReference type="ARBA" id="ARBA00022806"/>
    </source>
</evidence>
<dbReference type="InterPro" id="IPR038726">
    <property type="entry name" value="PDDEXK_AddAB-type"/>
</dbReference>
<dbReference type="PROSITE" id="PS51217">
    <property type="entry name" value="UVRD_HELICASE_CTER"/>
    <property type="match status" value="1"/>
</dbReference>
<keyword evidence="3" id="KW-0227">DNA damage</keyword>
<evidence type="ECO:0000259" key="18">
    <source>
        <dbReference type="PROSITE" id="PS51217"/>
    </source>
</evidence>
<dbReference type="GO" id="GO:0033202">
    <property type="term" value="C:DNA helicase complex"/>
    <property type="evidence" value="ECO:0007669"/>
    <property type="project" value="TreeGrafter"/>
</dbReference>